<accession>A0A9Q1RNG7</accession>
<name>A0A9Q1RNG7_9SOLA</name>
<dbReference type="AlphaFoldDB" id="A0A9Q1RNG7"/>
<gene>
    <name evidence="1" type="ORF">K7X08_032444</name>
</gene>
<dbReference type="Proteomes" id="UP001152561">
    <property type="component" value="Unassembled WGS sequence"/>
</dbReference>
<comment type="caution">
    <text evidence="1">The sequence shown here is derived from an EMBL/GenBank/DDBJ whole genome shotgun (WGS) entry which is preliminary data.</text>
</comment>
<evidence type="ECO:0000313" key="2">
    <source>
        <dbReference type="Proteomes" id="UP001152561"/>
    </source>
</evidence>
<reference evidence="2" key="1">
    <citation type="journal article" date="2023" name="Proc. Natl. Acad. Sci. U.S.A.">
        <title>Genomic and structural basis for evolution of tropane alkaloid biosynthesis.</title>
        <authorList>
            <person name="Wanga Y.-J."/>
            <person name="Taina T."/>
            <person name="Yua J.-Y."/>
            <person name="Lia J."/>
            <person name="Xua B."/>
            <person name="Chenc J."/>
            <person name="D'Auriad J.C."/>
            <person name="Huanga J.-P."/>
            <person name="Huanga S.-X."/>
        </authorList>
    </citation>
    <scope>NUCLEOTIDE SEQUENCE [LARGE SCALE GENOMIC DNA]</scope>
    <source>
        <strain evidence="2">cv. KIB-2019</strain>
    </source>
</reference>
<evidence type="ECO:0000313" key="1">
    <source>
        <dbReference type="EMBL" id="KAJ8568813.1"/>
    </source>
</evidence>
<proteinExistence type="predicted"/>
<keyword evidence="2" id="KW-1185">Reference proteome</keyword>
<organism evidence="1 2">
    <name type="scientific">Anisodus acutangulus</name>
    <dbReference type="NCBI Taxonomy" id="402998"/>
    <lineage>
        <taxon>Eukaryota</taxon>
        <taxon>Viridiplantae</taxon>
        <taxon>Streptophyta</taxon>
        <taxon>Embryophyta</taxon>
        <taxon>Tracheophyta</taxon>
        <taxon>Spermatophyta</taxon>
        <taxon>Magnoliopsida</taxon>
        <taxon>eudicotyledons</taxon>
        <taxon>Gunneridae</taxon>
        <taxon>Pentapetalae</taxon>
        <taxon>asterids</taxon>
        <taxon>lamiids</taxon>
        <taxon>Solanales</taxon>
        <taxon>Solanaceae</taxon>
        <taxon>Solanoideae</taxon>
        <taxon>Hyoscyameae</taxon>
        <taxon>Anisodus</taxon>
    </lineage>
</organism>
<sequence>MNDCSSICALSRFDALPSPCLTVSAILGHIRRTNSSKDGRSIMKASVQSRSTFSDFKSEIKVYRRSSNCGIQSNIKARCSSSASAPPPQWQQEISIKCANKLISPRSFPLQMLIRVAV</sequence>
<protein>
    <submittedName>
        <fullName evidence="1">Uncharacterized protein</fullName>
    </submittedName>
</protein>
<dbReference type="EMBL" id="JAJAGQ010000003">
    <property type="protein sequence ID" value="KAJ8568813.1"/>
    <property type="molecule type" value="Genomic_DNA"/>
</dbReference>